<dbReference type="InterPro" id="IPR042097">
    <property type="entry name" value="Aminopeptidase_N-like_N_sf"/>
</dbReference>
<organism evidence="16 17">
    <name type="scientific">Byssochlamys spectabilis</name>
    <name type="common">Paecilomyces variotii</name>
    <dbReference type="NCBI Taxonomy" id="264951"/>
    <lineage>
        <taxon>Eukaryota</taxon>
        <taxon>Fungi</taxon>
        <taxon>Dikarya</taxon>
        <taxon>Ascomycota</taxon>
        <taxon>Pezizomycotina</taxon>
        <taxon>Eurotiomycetes</taxon>
        <taxon>Eurotiomycetidae</taxon>
        <taxon>Eurotiales</taxon>
        <taxon>Thermoascaceae</taxon>
        <taxon>Paecilomyces</taxon>
    </lineage>
</organism>
<sequence>MRRFSRSPSLVWNAAKLPRPASIIIPRHRWTSLPSSPSRSLSSLRTTSAPSSRIPARLAPLNQASKRYCSYRRMCRSRHADAPSGSTTVPGREVLPTNVKPLHYDLTLEPDFEKFTYEGTVIIDLDVVEDTNSISLNSNEIDIHSTTVSAGGAVVTSSPEVTYDQDAQTTTVKFKETIPAGSKAQIKQTFTGQLNDNMAGFYRSSYKDKNGQKKYIATTQMEPTDARRAFPCFDEPALKAKFTVTLVADKGKTCLSNMDVDQVFEVDSKITGGKRQATKFTTSPLMSTYLVAFIVGDLNYIETKNFRVPIRVYATPDQDIEHGRFSLELAARTLAFYEKAFDSEFPLPKMDMVAIPDFSAGAMENWGLITYRIVDVLLDEKTSGASMKERIAETVQHELAHQWFGNLVTMDFWDGLWLNEGFATWMSWYSCNAFYPEWKVWQTYVIDNLQSALSLDSLRSSHPIEVPVKRADEINQIFDAISYSKGSSVLRMISKYMGEDVFIQGVRDYIKKHAYGNTQTGDLWAALAKASGKPVESVMDIWTKNVGFPVVTVSENPTKSTINVKQNRFLRTGDVRPEEDKTIYPVFLGLRTKDGVDESITLSEREGEFKVPDLDFFKLNADHTSIYRTSYTPERLEKLGKAAKDGRLTVEDRAGMIADSGALAASGYQKTSGLLSLLKGFDTESEYVVWNEMLTRIGTLRAAWLFEDQRVKDALKAFQRSLVSEKAHQVGWQFSPDDDHILQQLKALTFGSAGMSDDPVVVNAAKDMFKRFAEGDRSAIHPNIRGSVFSIVLKNGGEKEYDVILDRFRNAPTSDEKNTALRTLGAAEDPALIKRTLDLASGDEVKNQDIYMPLAGLRSHTNGIEARWEWLKTNWDAIYKRLPPSLGMLGSVVQITTSSFCTEKQLKEVEEFFASKDTKVSRYI</sequence>
<dbReference type="EC" id="3.4.11.-" evidence="11"/>
<dbReference type="FunFam" id="2.60.40.1730:FF:000002">
    <property type="entry name" value="Aminopeptidase"/>
    <property type="match status" value="1"/>
</dbReference>
<dbReference type="GO" id="GO:0042277">
    <property type="term" value="F:peptide binding"/>
    <property type="evidence" value="ECO:0007669"/>
    <property type="project" value="TreeGrafter"/>
</dbReference>
<evidence type="ECO:0000256" key="5">
    <source>
        <dbReference type="ARBA" id="ARBA00022801"/>
    </source>
</evidence>
<dbReference type="SUPFAM" id="SSF55486">
    <property type="entry name" value="Metalloproteases ('zincins'), catalytic domain"/>
    <property type="match status" value="1"/>
</dbReference>
<name>A0A443HVS8_BYSSP</name>
<gene>
    <name evidence="16" type="ORF">C8Q69DRAFT_467761</name>
</gene>
<keyword evidence="3 11" id="KW-0645">Protease</keyword>
<dbReference type="SUPFAM" id="SSF63737">
    <property type="entry name" value="Leukotriene A4 hydrolase N-terminal domain"/>
    <property type="match status" value="1"/>
</dbReference>
<dbReference type="GeneID" id="39599924"/>
<dbReference type="Pfam" id="PF11838">
    <property type="entry name" value="ERAP1_C"/>
    <property type="match status" value="1"/>
</dbReference>
<dbReference type="InterPro" id="IPR024571">
    <property type="entry name" value="ERAP1-like_C_dom"/>
</dbReference>
<feature type="binding site" evidence="9">
    <location>
        <position position="397"/>
    </location>
    <ligand>
        <name>Zn(2+)</name>
        <dbReference type="ChEBI" id="CHEBI:29105"/>
        <note>catalytic</note>
    </ligand>
</feature>
<evidence type="ECO:0000259" key="14">
    <source>
        <dbReference type="Pfam" id="PF11838"/>
    </source>
</evidence>
<dbReference type="GO" id="GO:0016020">
    <property type="term" value="C:membrane"/>
    <property type="evidence" value="ECO:0007669"/>
    <property type="project" value="TreeGrafter"/>
</dbReference>
<dbReference type="Pfam" id="PF17900">
    <property type="entry name" value="Peptidase_M1_N"/>
    <property type="match status" value="1"/>
</dbReference>
<dbReference type="CDD" id="cd09601">
    <property type="entry name" value="M1_APN-Q_like"/>
    <property type="match status" value="1"/>
</dbReference>
<comment type="similarity">
    <text evidence="1 11">Belongs to the peptidase M1 family.</text>
</comment>
<dbReference type="Gene3D" id="2.60.40.1730">
    <property type="entry name" value="tricorn interacting facor f3 domain"/>
    <property type="match status" value="1"/>
</dbReference>
<accession>A0A443HVS8</accession>
<evidence type="ECO:0000256" key="6">
    <source>
        <dbReference type="ARBA" id="ARBA00022833"/>
    </source>
</evidence>
<keyword evidence="2 11" id="KW-0031">Aminopeptidase</keyword>
<keyword evidence="17" id="KW-1185">Reference proteome</keyword>
<dbReference type="PANTHER" id="PTHR11533:SF174">
    <property type="entry name" value="PUROMYCIN-SENSITIVE AMINOPEPTIDASE-RELATED"/>
    <property type="match status" value="1"/>
</dbReference>
<evidence type="ECO:0000256" key="11">
    <source>
        <dbReference type="RuleBase" id="RU364040"/>
    </source>
</evidence>
<keyword evidence="4 9" id="KW-0479">Metal-binding</keyword>
<dbReference type="Gene3D" id="2.60.40.1910">
    <property type="match status" value="1"/>
</dbReference>
<feature type="domain" description="Aminopeptidase N-like N-terminal" evidence="15">
    <location>
        <begin position="100"/>
        <end position="290"/>
    </location>
</feature>
<dbReference type="GO" id="GO:0070006">
    <property type="term" value="F:metalloaminopeptidase activity"/>
    <property type="evidence" value="ECO:0007669"/>
    <property type="project" value="TreeGrafter"/>
</dbReference>
<dbReference type="InterPro" id="IPR001930">
    <property type="entry name" value="Peptidase_M1"/>
</dbReference>
<feature type="binding site" evidence="9">
    <location>
        <position position="401"/>
    </location>
    <ligand>
        <name>Zn(2+)</name>
        <dbReference type="ChEBI" id="CHEBI:29105"/>
        <note>catalytic</note>
    </ligand>
</feature>
<dbReference type="PANTHER" id="PTHR11533">
    <property type="entry name" value="PROTEASE M1 ZINC METALLOPROTEASE"/>
    <property type="match status" value="1"/>
</dbReference>
<feature type="binding site" evidence="9">
    <location>
        <position position="420"/>
    </location>
    <ligand>
        <name>Zn(2+)</name>
        <dbReference type="ChEBI" id="CHEBI:29105"/>
        <note>catalytic</note>
    </ligand>
</feature>
<comment type="caution">
    <text evidence="16">The sequence shown here is derived from an EMBL/GenBank/DDBJ whole genome shotgun (WGS) entry which is preliminary data.</text>
</comment>
<dbReference type="EMBL" id="RCNU01000005">
    <property type="protein sequence ID" value="RWQ95861.1"/>
    <property type="molecule type" value="Genomic_DNA"/>
</dbReference>
<dbReference type="GO" id="GO:0006508">
    <property type="term" value="P:proteolysis"/>
    <property type="evidence" value="ECO:0007669"/>
    <property type="project" value="UniProtKB-KW"/>
</dbReference>
<dbReference type="GO" id="GO:0043171">
    <property type="term" value="P:peptide catabolic process"/>
    <property type="evidence" value="ECO:0007669"/>
    <property type="project" value="TreeGrafter"/>
</dbReference>
<dbReference type="InterPro" id="IPR027268">
    <property type="entry name" value="Peptidase_M4/M1_CTD_sf"/>
</dbReference>
<evidence type="ECO:0000256" key="2">
    <source>
        <dbReference type="ARBA" id="ARBA00022438"/>
    </source>
</evidence>
<evidence type="ECO:0000313" key="17">
    <source>
        <dbReference type="Proteomes" id="UP000283841"/>
    </source>
</evidence>
<comment type="cofactor">
    <cofactor evidence="9 11">
        <name>Zn(2+)</name>
        <dbReference type="ChEBI" id="CHEBI:29105"/>
    </cofactor>
    <text evidence="9 11">Binds 1 zinc ion per subunit.</text>
</comment>
<protein>
    <recommendedName>
        <fullName evidence="11">Aminopeptidase</fullName>
        <ecNumber evidence="11">3.4.11.-</ecNumber>
    </recommendedName>
</protein>
<feature type="site" description="Transition state stabilizer" evidence="10">
    <location>
        <position position="483"/>
    </location>
</feature>
<evidence type="ECO:0000256" key="1">
    <source>
        <dbReference type="ARBA" id="ARBA00010136"/>
    </source>
</evidence>
<feature type="active site" description="Proton acceptor" evidence="8">
    <location>
        <position position="398"/>
    </location>
</feature>
<proteinExistence type="inferred from homology"/>
<dbReference type="GO" id="GO:0005737">
    <property type="term" value="C:cytoplasm"/>
    <property type="evidence" value="ECO:0007669"/>
    <property type="project" value="TreeGrafter"/>
</dbReference>
<dbReference type="FunFam" id="1.25.50.20:FF:000002">
    <property type="entry name" value="Aminopeptidase"/>
    <property type="match status" value="1"/>
</dbReference>
<evidence type="ECO:0000256" key="10">
    <source>
        <dbReference type="PIRSR" id="PIRSR634016-4"/>
    </source>
</evidence>
<keyword evidence="6 9" id="KW-0862">Zinc</keyword>
<dbReference type="Gene3D" id="1.10.390.10">
    <property type="entry name" value="Neutral Protease Domain 2"/>
    <property type="match status" value="1"/>
</dbReference>
<evidence type="ECO:0000259" key="13">
    <source>
        <dbReference type="Pfam" id="PF01433"/>
    </source>
</evidence>
<dbReference type="GO" id="GO:0008270">
    <property type="term" value="F:zinc ion binding"/>
    <property type="evidence" value="ECO:0007669"/>
    <property type="project" value="UniProtKB-UniRule"/>
</dbReference>
<feature type="region of interest" description="Disordered" evidence="12">
    <location>
        <begin position="32"/>
        <end position="52"/>
    </location>
</feature>
<dbReference type="STRING" id="264951.A0A443HVS8"/>
<dbReference type="FunFam" id="2.60.40.1910:FF:000004">
    <property type="entry name" value="Aminopeptidase"/>
    <property type="match status" value="1"/>
</dbReference>
<dbReference type="VEuPathDB" id="FungiDB:C8Q69DRAFT_467761"/>
<reference evidence="16 17" key="1">
    <citation type="journal article" date="2018" name="Front. Microbiol.">
        <title>Genomic and genetic insights into a cosmopolitan fungus, Paecilomyces variotii (Eurotiales).</title>
        <authorList>
            <person name="Urquhart A.S."/>
            <person name="Mondo S.J."/>
            <person name="Makela M.R."/>
            <person name="Hane J.K."/>
            <person name="Wiebenga A."/>
            <person name="He G."/>
            <person name="Mihaltcheva S."/>
            <person name="Pangilinan J."/>
            <person name="Lipzen A."/>
            <person name="Barry K."/>
            <person name="de Vries R.P."/>
            <person name="Grigoriev I.V."/>
            <person name="Idnurm A."/>
        </authorList>
    </citation>
    <scope>NUCLEOTIDE SEQUENCE [LARGE SCALE GENOMIC DNA]</scope>
    <source>
        <strain evidence="16 17">CBS 101075</strain>
    </source>
</reference>
<dbReference type="AlphaFoldDB" id="A0A443HVS8"/>
<feature type="domain" description="Peptidase M1 membrane alanine aminopeptidase" evidence="13">
    <location>
        <begin position="325"/>
        <end position="542"/>
    </location>
</feature>
<dbReference type="RefSeq" id="XP_028485506.1">
    <property type="nucleotide sequence ID" value="XM_028630647.1"/>
</dbReference>
<keyword evidence="7 11" id="KW-0482">Metalloprotease</keyword>
<dbReference type="InterPro" id="IPR014782">
    <property type="entry name" value="Peptidase_M1_dom"/>
</dbReference>
<dbReference type="FunFam" id="1.10.390.10:FF:000001">
    <property type="entry name" value="Aminopeptidase"/>
    <property type="match status" value="1"/>
</dbReference>
<evidence type="ECO:0000256" key="3">
    <source>
        <dbReference type="ARBA" id="ARBA00022670"/>
    </source>
</evidence>
<keyword evidence="5 11" id="KW-0378">Hydrolase</keyword>
<dbReference type="InterPro" id="IPR045357">
    <property type="entry name" value="Aminopeptidase_N-like_N"/>
</dbReference>
<evidence type="ECO:0000256" key="12">
    <source>
        <dbReference type="SAM" id="MobiDB-lite"/>
    </source>
</evidence>
<evidence type="ECO:0000259" key="15">
    <source>
        <dbReference type="Pfam" id="PF17900"/>
    </source>
</evidence>
<evidence type="ECO:0000256" key="4">
    <source>
        <dbReference type="ARBA" id="ARBA00022723"/>
    </source>
</evidence>
<dbReference type="PRINTS" id="PR00756">
    <property type="entry name" value="ALADIPTASE"/>
</dbReference>
<evidence type="ECO:0000256" key="9">
    <source>
        <dbReference type="PIRSR" id="PIRSR634016-3"/>
    </source>
</evidence>
<dbReference type="Gene3D" id="1.25.50.20">
    <property type="match status" value="1"/>
</dbReference>
<dbReference type="Pfam" id="PF01433">
    <property type="entry name" value="Peptidase_M1"/>
    <property type="match status" value="1"/>
</dbReference>
<evidence type="ECO:0000313" key="16">
    <source>
        <dbReference type="EMBL" id="RWQ95861.1"/>
    </source>
</evidence>
<dbReference type="InterPro" id="IPR034016">
    <property type="entry name" value="M1_APN-typ"/>
</dbReference>
<feature type="domain" description="ERAP1-like C-terminal" evidence="14">
    <location>
        <begin position="616"/>
        <end position="921"/>
    </location>
</feature>
<dbReference type="Proteomes" id="UP000283841">
    <property type="component" value="Unassembled WGS sequence"/>
</dbReference>
<dbReference type="InterPro" id="IPR050344">
    <property type="entry name" value="Peptidase_M1_aminopeptidases"/>
</dbReference>
<evidence type="ECO:0000256" key="7">
    <source>
        <dbReference type="ARBA" id="ARBA00023049"/>
    </source>
</evidence>
<evidence type="ECO:0000256" key="8">
    <source>
        <dbReference type="PIRSR" id="PIRSR634016-1"/>
    </source>
</evidence>